<proteinExistence type="predicted"/>
<name>A0AAE0EW57_9CHLO</name>
<comment type="caution">
    <text evidence="2">The sequence shown here is derived from an EMBL/GenBank/DDBJ whole genome shotgun (WGS) entry which is preliminary data.</text>
</comment>
<organism evidence="2 3">
    <name type="scientific">Cymbomonas tetramitiformis</name>
    <dbReference type="NCBI Taxonomy" id="36881"/>
    <lineage>
        <taxon>Eukaryota</taxon>
        <taxon>Viridiplantae</taxon>
        <taxon>Chlorophyta</taxon>
        <taxon>Pyramimonadophyceae</taxon>
        <taxon>Pyramimonadales</taxon>
        <taxon>Pyramimonadaceae</taxon>
        <taxon>Cymbomonas</taxon>
    </lineage>
</organism>
<dbReference type="EMBL" id="LGRX02033181">
    <property type="protein sequence ID" value="KAK3242394.1"/>
    <property type="molecule type" value="Genomic_DNA"/>
</dbReference>
<dbReference type="AlphaFoldDB" id="A0AAE0EW57"/>
<keyword evidence="3" id="KW-1185">Reference proteome</keyword>
<dbReference type="Proteomes" id="UP001190700">
    <property type="component" value="Unassembled WGS sequence"/>
</dbReference>
<evidence type="ECO:0008006" key="4">
    <source>
        <dbReference type="Google" id="ProtNLM"/>
    </source>
</evidence>
<evidence type="ECO:0000256" key="1">
    <source>
        <dbReference type="SAM" id="MobiDB-lite"/>
    </source>
</evidence>
<protein>
    <recommendedName>
        <fullName evidence="4">PsbP C-terminal domain-containing protein</fullName>
    </recommendedName>
</protein>
<evidence type="ECO:0000313" key="2">
    <source>
        <dbReference type="EMBL" id="KAK3242394.1"/>
    </source>
</evidence>
<evidence type="ECO:0000313" key="3">
    <source>
        <dbReference type="Proteomes" id="UP001190700"/>
    </source>
</evidence>
<feature type="compositionally biased region" description="Polar residues" evidence="1">
    <location>
        <begin position="41"/>
        <end position="55"/>
    </location>
</feature>
<dbReference type="Gene3D" id="3.40.1000.10">
    <property type="entry name" value="Mog1/PsbP, alpha/beta/alpha sandwich"/>
    <property type="match status" value="1"/>
</dbReference>
<gene>
    <name evidence="2" type="ORF">CYMTET_47918</name>
</gene>
<feature type="compositionally biased region" description="Polar residues" evidence="1">
    <location>
        <begin position="25"/>
        <end position="34"/>
    </location>
</feature>
<accession>A0AAE0EW57</accession>
<reference evidence="2 3" key="1">
    <citation type="journal article" date="2015" name="Genome Biol. Evol.">
        <title>Comparative Genomics of a Bacterivorous Green Alga Reveals Evolutionary Causalities and Consequences of Phago-Mixotrophic Mode of Nutrition.</title>
        <authorList>
            <person name="Burns J.A."/>
            <person name="Paasch A."/>
            <person name="Narechania A."/>
            <person name="Kim E."/>
        </authorList>
    </citation>
    <scope>NUCLEOTIDE SEQUENCE [LARGE SCALE GENOMIC DNA]</scope>
    <source>
        <strain evidence="2 3">PLY_AMNH</strain>
    </source>
</reference>
<dbReference type="InterPro" id="IPR016123">
    <property type="entry name" value="Mog1/PsbP_a/b/a-sand"/>
</dbReference>
<feature type="region of interest" description="Disordered" evidence="1">
    <location>
        <begin position="15"/>
        <end position="55"/>
    </location>
</feature>
<sequence>MTTQLKTCFLSGGQSVRADGRRTANRSSPSNTKQPYAGRTRVSSVSCQDSVTQQTTQNTSDRIEFFKTSRRSLLVAAPLFGAAAIQQPPAASAEGDFEVFYGEANPFAKPYSMMQSTGGCKKEIARYSFLYPTSWTEEAVGKIEKESNGTDCLFNSTPRFKQKLYVNSLVMDNFGGEDFSPEKMDGLLANFARIDTLIRDALDESPAIEKKISARNGSTWYDYEITGPQNYLMSITQRQGRVVGLFITAPPRSFAKDKDMLNQIRDSFTTYDA</sequence>
<dbReference type="SUPFAM" id="SSF55724">
    <property type="entry name" value="Mog1p/PsbP-like"/>
    <property type="match status" value="1"/>
</dbReference>